<dbReference type="EMBL" id="WCUQ01000006">
    <property type="protein sequence ID" value="KAB4124380.1"/>
    <property type="molecule type" value="Genomic_DNA"/>
</dbReference>
<dbReference type="Proteomes" id="UP001218502">
    <property type="component" value="Unassembled WGS sequence"/>
</dbReference>
<dbReference type="EMBL" id="QSIF01000003">
    <property type="protein sequence ID" value="RHC75851.1"/>
    <property type="molecule type" value="Genomic_DNA"/>
</dbReference>
<evidence type="ECO:0000313" key="9">
    <source>
        <dbReference type="EMBL" id="RHC75851.1"/>
    </source>
</evidence>
<reference evidence="7" key="4">
    <citation type="submission" date="2022-10" db="EMBL/GenBank/DDBJ databases">
        <title>Human gut microbiome strain richness.</title>
        <authorList>
            <person name="Chen-Liaw A."/>
        </authorList>
    </citation>
    <scope>NUCLEOTIDE SEQUENCE</scope>
    <source>
        <strain evidence="7">A1_m1001262Bd0_191120</strain>
    </source>
</reference>
<keyword evidence="1" id="KW-0812">Transmembrane</keyword>
<evidence type="ECO:0000313" key="12">
    <source>
        <dbReference type="Proteomes" id="UP000260844"/>
    </source>
</evidence>
<feature type="transmembrane region" description="Helical" evidence="1">
    <location>
        <begin position="59"/>
        <end position="77"/>
    </location>
</feature>
<reference evidence="15 16" key="3">
    <citation type="journal article" date="2019" name="Nat. Med.">
        <title>A library of human gut bacterial isolates paired with longitudinal multiomics data enables mechanistic microbiome research.</title>
        <authorList>
            <person name="Poyet M."/>
            <person name="Groussin M."/>
            <person name="Gibbons S.M."/>
            <person name="Avila-Pacheco J."/>
            <person name="Jiang X."/>
            <person name="Kearney S.M."/>
            <person name="Perrotta A.R."/>
            <person name="Berdy B."/>
            <person name="Zhao S."/>
            <person name="Lieberman T.D."/>
            <person name="Swanson P.K."/>
            <person name="Smith M."/>
            <person name="Roesemann S."/>
            <person name="Alexander J.E."/>
            <person name="Rich S.A."/>
            <person name="Livny J."/>
            <person name="Vlamakis H."/>
            <person name="Clish C."/>
            <person name="Bullock K."/>
            <person name="Deik A."/>
            <person name="Scott J."/>
            <person name="Pierce K.A."/>
            <person name="Xavier R.J."/>
            <person name="Alm E.J."/>
        </authorList>
    </citation>
    <scope>NUCLEOTIDE SEQUENCE [LARGE SCALE GENOMIC DNA]</scope>
    <source>
        <strain evidence="6 18">BIOML-A11</strain>
        <strain evidence="3 17">BIOML-A36</strain>
        <strain evidence="5 16">BIOML-A37</strain>
        <strain evidence="4 15">BIOML-A38</strain>
    </source>
</reference>
<keyword evidence="1" id="KW-0472">Membrane</keyword>
<evidence type="ECO:0000313" key="17">
    <source>
        <dbReference type="Proteomes" id="UP000441711"/>
    </source>
</evidence>
<evidence type="ECO:0000313" key="7">
    <source>
        <dbReference type="EMBL" id="MDC1752304.1"/>
    </source>
</evidence>
<dbReference type="PATRIC" id="fig|820.27.peg.2222"/>
<evidence type="ECO:0000313" key="6">
    <source>
        <dbReference type="EMBL" id="KAB4214326.1"/>
    </source>
</evidence>
<organism evidence="9 14">
    <name type="scientific">Bacteroides uniformis</name>
    <dbReference type="NCBI Taxonomy" id="820"/>
    <lineage>
        <taxon>Bacteria</taxon>
        <taxon>Pseudomonadati</taxon>
        <taxon>Bacteroidota</taxon>
        <taxon>Bacteroidia</taxon>
        <taxon>Bacteroidales</taxon>
        <taxon>Bacteroidaceae</taxon>
        <taxon>Bacteroides</taxon>
    </lineage>
</organism>
<reference evidence="12 13" key="2">
    <citation type="submission" date="2018-08" db="EMBL/GenBank/DDBJ databases">
        <title>A genome reference for cultivated species of the human gut microbiota.</title>
        <authorList>
            <person name="Zou Y."/>
            <person name="Xue W."/>
            <person name="Luo G."/>
        </authorList>
    </citation>
    <scope>NUCLEOTIDE SEQUENCE [LARGE SCALE GENOMIC DNA]</scope>
    <source>
        <strain evidence="10 13">AM29-12AC</strain>
        <strain evidence="9 14">AM34-25</strain>
        <strain evidence="8 12">TM04-30</strain>
    </source>
</reference>
<dbReference type="EMBL" id="WCUP01000004">
    <property type="protein sequence ID" value="KAB4110181.1"/>
    <property type="molecule type" value="Genomic_DNA"/>
</dbReference>
<evidence type="ECO:0000313" key="18">
    <source>
        <dbReference type="Proteomes" id="UP000466952"/>
    </source>
</evidence>
<feature type="transmembrane region" description="Helical" evidence="1">
    <location>
        <begin position="33"/>
        <end position="53"/>
    </location>
</feature>
<evidence type="ECO:0000313" key="15">
    <source>
        <dbReference type="Proteomes" id="UP000434462"/>
    </source>
</evidence>
<dbReference type="Proteomes" id="UP000438773">
    <property type="component" value="Unassembled WGS sequence"/>
</dbReference>
<name>A0A139K5F9_BACUN</name>
<dbReference type="Proteomes" id="UP000095614">
    <property type="component" value="Unassembled WGS sequence"/>
</dbReference>
<dbReference type="RefSeq" id="WP_005835825.1">
    <property type="nucleotide sequence ID" value="NZ_BAABXG010000001.1"/>
</dbReference>
<sequence>MEDKKLNEKESLELITQMIQNTRRNLDTGSGNMFLVWGYVSVLVTLTVLAGVYFTKNPLWMWGFWGIPVIGYLLTFLLMRKRQKMVKSYIDKILVQVWRMFGLICMIFVLMATDLERYEVILPMGAIVMSMGSIITGCIIRYTTFFIFPAMGLMWGMKSFFDALNSGTSYVSLVWFAGVVVFAMIVPGHILNYKARKEVHNRK</sequence>
<evidence type="ECO:0008006" key="19">
    <source>
        <dbReference type="Google" id="ProtNLM"/>
    </source>
</evidence>
<feature type="transmembrane region" description="Helical" evidence="1">
    <location>
        <begin position="145"/>
        <end position="161"/>
    </location>
</feature>
<dbReference type="EMBL" id="WCTR01000004">
    <property type="protein sequence ID" value="KAB4214326.1"/>
    <property type="molecule type" value="Genomic_DNA"/>
</dbReference>
<dbReference type="EMBL" id="JAQNQY010000006">
    <property type="protein sequence ID" value="MDC1752304.1"/>
    <property type="molecule type" value="Genomic_DNA"/>
</dbReference>
<accession>A0A139K5F9</accession>
<evidence type="ECO:0000313" key="4">
    <source>
        <dbReference type="EMBL" id="KAB4115493.1"/>
    </source>
</evidence>
<gene>
    <name evidence="10" type="ORF">DW758_07835</name>
    <name evidence="9" type="ORF">DW831_03190</name>
    <name evidence="8" type="ORF">DXD40_10505</name>
    <name evidence="2" type="ORF">ERS852462_01329</name>
    <name evidence="6" type="ORF">GAP55_06675</name>
    <name evidence="3" type="ORF">GAQ70_06255</name>
    <name evidence="4" type="ORF">GAQ72_12215</name>
    <name evidence="5" type="ORF">GAQ75_12285</name>
    <name evidence="7" type="ORF">POY80_07590</name>
</gene>
<dbReference type="STRING" id="820.ERS852554_02494"/>
<keyword evidence="1" id="KW-1133">Transmembrane helix</keyword>
<dbReference type="Proteomes" id="UP000441711">
    <property type="component" value="Unassembled WGS sequence"/>
</dbReference>
<feature type="transmembrane region" description="Helical" evidence="1">
    <location>
        <begin position="173"/>
        <end position="193"/>
    </location>
</feature>
<evidence type="ECO:0000313" key="14">
    <source>
        <dbReference type="Proteomes" id="UP000284514"/>
    </source>
</evidence>
<evidence type="ECO:0000313" key="3">
    <source>
        <dbReference type="EMBL" id="KAB4110181.1"/>
    </source>
</evidence>
<dbReference type="EMBL" id="QSPV01000007">
    <property type="protein sequence ID" value="RGJ93511.1"/>
    <property type="molecule type" value="Genomic_DNA"/>
</dbReference>
<dbReference type="EMBL" id="QSJZ01000004">
    <property type="protein sequence ID" value="RHE24114.1"/>
    <property type="molecule type" value="Genomic_DNA"/>
</dbReference>
<evidence type="ECO:0000313" key="8">
    <source>
        <dbReference type="EMBL" id="RGJ93511.1"/>
    </source>
</evidence>
<dbReference type="EMBL" id="CZAF01000004">
    <property type="protein sequence ID" value="CUO73222.1"/>
    <property type="molecule type" value="Genomic_DNA"/>
</dbReference>
<dbReference type="Proteomes" id="UP000466952">
    <property type="component" value="Unassembled WGS sequence"/>
</dbReference>
<evidence type="ECO:0000313" key="11">
    <source>
        <dbReference type="Proteomes" id="UP000095614"/>
    </source>
</evidence>
<dbReference type="Proteomes" id="UP000284514">
    <property type="component" value="Unassembled WGS sequence"/>
</dbReference>
<dbReference type="Proteomes" id="UP000260844">
    <property type="component" value="Unassembled WGS sequence"/>
</dbReference>
<evidence type="ECO:0000313" key="13">
    <source>
        <dbReference type="Proteomes" id="UP000283601"/>
    </source>
</evidence>
<dbReference type="Proteomes" id="UP000434462">
    <property type="component" value="Unassembled WGS sequence"/>
</dbReference>
<proteinExistence type="predicted"/>
<dbReference type="EMBL" id="WCUR01000039">
    <property type="protein sequence ID" value="KAB4115493.1"/>
    <property type="molecule type" value="Genomic_DNA"/>
</dbReference>
<evidence type="ECO:0000313" key="5">
    <source>
        <dbReference type="EMBL" id="KAB4124380.1"/>
    </source>
</evidence>
<protein>
    <recommendedName>
        <fullName evidence="19">Transmembrane protein</fullName>
    </recommendedName>
</protein>
<evidence type="ECO:0000313" key="10">
    <source>
        <dbReference type="EMBL" id="RHE24114.1"/>
    </source>
</evidence>
<evidence type="ECO:0000256" key="1">
    <source>
        <dbReference type="SAM" id="Phobius"/>
    </source>
</evidence>
<dbReference type="AlphaFoldDB" id="A0A139K5F9"/>
<dbReference type="OrthoDB" id="1096547at2"/>
<reference evidence="2 11" key="1">
    <citation type="submission" date="2015-09" db="EMBL/GenBank/DDBJ databases">
        <authorList>
            <consortium name="Pathogen Informatics"/>
        </authorList>
    </citation>
    <scope>NUCLEOTIDE SEQUENCE [LARGE SCALE GENOMIC DNA]</scope>
    <source>
        <strain evidence="2 11">2789STDY5834847</strain>
    </source>
</reference>
<evidence type="ECO:0000313" key="2">
    <source>
        <dbReference type="EMBL" id="CUO73222.1"/>
    </source>
</evidence>
<evidence type="ECO:0000313" key="16">
    <source>
        <dbReference type="Proteomes" id="UP000438773"/>
    </source>
</evidence>
<dbReference type="Proteomes" id="UP000283601">
    <property type="component" value="Unassembled WGS sequence"/>
</dbReference>